<dbReference type="GeneTree" id="ENSGT00400000024940"/>
<dbReference type="GeneID" id="114770655"/>
<dbReference type="RefSeq" id="XP_028820558.1">
    <property type="nucleotide sequence ID" value="XM_028964725.1"/>
</dbReference>
<keyword evidence="1" id="KW-0378">Hydrolase</keyword>
<feature type="compositionally biased region" description="Low complexity" evidence="2">
    <location>
        <begin position="750"/>
        <end position="763"/>
    </location>
</feature>
<dbReference type="PANTHER" id="PTHR11046:SF15">
    <property type="entry name" value="RIBOFLAVIN TRANSPORTER 1 ISOFORM X1"/>
    <property type="match status" value="1"/>
</dbReference>
<keyword evidence="4" id="KW-1185">Reference proteome</keyword>
<sequence length="902" mass="101223">MDKELNSGLGGHKILGISNELRDETFDKLVVDFLGSQTGEGLHLDEKPCKNRLLVQVGLLQEDKNAPWGDVIKWLQKIFPMFQSAAFQCLIERSVDAALSLTGGAREAFLDSDVNFEFVGPICDSIGIGRIDLLQMSAFSDRVACTEVTNGLVLELYDFIMREKVEPIVLVSWLQNFHPQFCSDGRIMKANRLLKPRLKKLLSHYRTYQRSRYRRNGLIEQFLQSHFDLSFGIAVKRSNLRGSNKRMCLLSEYGGRKPVGKVLKQDTDDSITSQSDSEYESIHPAAERVTFKGEDVLQDGMVEEECDPQWNEPSKMPNQSFDAANREWLTLLDVSILSVRKLSTVQGGKAEVSKHVSLELLKNQYTSVLMGDGAMKKMNDLLNALIEAHSLILPLDFLHYNTHFLLDISDAIEHQMMSFEREIVNATGAKLGRDNNPAFHSLVNFAESATCRYIQMASEILSPHASAKKNCRRHWLAFCVERNNPSKLPASVSERFSYYFEAAAALLHHRADVVLFFSDLQLLNDDPNIVLESVNDDAVDETIQALVCVLAVVYCKVLGPYWQLLTSRGQYVQYSRYMYCLYRKLLQWSNDASPLMLPEPEKNVFLQVPLQETTFDGVFSYCGLNAENQYGVLIKTCLQKIMKVLAAVMEENLKSFLPGGTYFEEPSSEVTSLLQNYTFSDLMGEYPFGHDLLYQGQRQAGQVNRVSASHTSTGPKDKAQQEPCSLPSTISEEKDQVSSEENVDKTMQESTTNDSTVVTVDTNQGPCKSKQDVDRLLAQLEGASHARKREAIRGEIAHQKGILDSSNRSLNQIGFSLADMVAKLKSVLPNEEGHSEASDTQATAGYKCPVALLTSDAEGQVDAEEQGSASDRKWTINLERQGPVIYTSYRENMGEFQTDLFT</sequence>
<dbReference type="AlphaFoldDB" id="A0AAY4E684"/>
<gene>
    <name evidence="3" type="primary">LOC114770655</name>
</gene>
<feature type="compositionally biased region" description="Basic and acidic residues" evidence="2">
    <location>
        <begin position="731"/>
        <end position="747"/>
    </location>
</feature>
<dbReference type="PANTHER" id="PTHR11046">
    <property type="entry name" value="OLIGORIBONUCLEASE, MITOCHONDRIAL"/>
    <property type="match status" value="1"/>
</dbReference>
<feature type="region of interest" description="Disordered" evidence="2">
    <location>
        <begin position="703"/>
        <end position="770"/>
    </location>
</feature>
<keyword evidence="1" id="KW-0540">Nuclease</keyword>
<evidence type="ECO:0000313" key="3">
    <source>
        <dbReference type="Ensembl" id="ENSDCDP00010053158.1"/>
    </source>
</evidence>
<accession>A0AAY4E684</accession>
<evidence type="ECO:0000313" key="4">
    <source>
        <dbReference type="Proteomes" id="UP000694580"/>
    </source>
</evidence>
<name>A0AAY4E684_9TELE</name>
<proteinExistence type="predicted"/>
<dbReference type="Ensembl" id="ENSDCDT00010063655.1">
    <property type="protein sequence ID" value="ENSDCDP00010053158.1"/>
    <property type="gene ID" value="ENSDCDG00010030921.1"/>
</dbReference>
<reference evidence="3" key="3">
    <citation type="submission" date="2025-09" db="UniProtKB">
        <authorList>
            <consortium name="Ensembl"/>
        </authorList>
    </citation>
    <scope>IDENTIFICATION</scope>
</reference>
<evidence type="ECO:0000256" key="2">
    <source>
        <dbReference type="SAM" id="MobiDB-lite"/>
    </source>
</evidence>
<evidence type="ECO:0000256" key="1">
    <source>
        <dbReference type="ARBA" id="ARBA00022722"/>
    </source>
</evidence>
<reference evidence="3" key="2">
    <citation type="submission" date="2025-08" db="UniProtKB">
        <authorList>
            <consortium name="Ensembl"/>
        </authorList>
    </citation>
    <scope>IDENTIFICATION</scope>
</reference>
<organism evidence="3 4">
    <name type="scientific">Denticeps clupeoides</name>
    <name type="common">denticle herring</name>
    <dbReference type="NCBI Taxonomy" id="299321"/>
    <lineage>
        <taxon>Eukaryota</taxon>
        <taxon>Metazoa</taxon>
        <taxon>Chordata</taxon>
        <taxon>Craniata</taxon>
        <taxon>Vertebrata</taxon>
        <taxon>Euteleostomi</taxon>
        <taxon>Actinopterygii</taxon>
        <taxon>Neopterygii</taxon>
        <taxon>Teleostei</taxon>
        <taxon>Clupei</taxon>
        <taxon>Clupeiformes</taxon>
        <taxon>Denticipitoidei</taxon>
        <taxon>Denticipitidae</taxon>
        <taxon>Denticeps</taxon>
    </lineage>
</organism>
<dbReference type="GO" id="GO:0000175">
    <property type="term" value="F:3'-5'-RNA exonuclease activity"/>
    <property type="evidence" value="ECO:0007669"/>
    <property type="project" value="InterPro"/>
</dbReference>
<dbReference type="InterPro" id="IPR022894">
    <property type="entry name" value="Oligoribonuclease"/>
</dbReference>
<protein>
    <submittedName>
        <fullName evidence="3">Uncharacterized protein</fullName>
    </submittedName>
</protein>
<dbReference type="Proteomes" id="UP000694580">
    <property type="component" value="Chromosome 20"/>
</dbReference>
<reference evidence="3 4" key="1">
    <citation type="submission" date="2020-06" db="EMBL/GenBank/DDBJ databases">
        <authorList>
            <consortium name="Wellcome Sanger Institute Data Sharing"/>
        </authorList>
    </citation>
    <scope>NUCLEOTIDE SEQUENCE [LARGE SCALE GENOMIC DNA]</scope>
</reference>
<feature type="compositionally biased region" description="Polar residues" evidence="2">
    <location>
        <begin position="703"/>
        <end position="714"/>
    </location>
</feature>